<evidence type="ECO:0000256" key="1">
    <source>
        <dbReference type="SAM" id="SignalP"/>
    </source>
</evidence>
<comment type="caution">
    <text evidence="2">The sequence shown here is derived from an EMBL/GenBank/DDBJ whole genome shotgun (WGS) entry which is preliminary data.</text>
</comment>
<organism evidence="2 3">
    <name type="scientific">Curtobacterium flaccumfaciens</name>
    <dbReference type="NCBI Taxonomy" id="2035"/>
    <lineage>
        <taxon>Bacteria</taxon>
        <taxon>Bacillati</taxon>
        <taxon>Actinomycetota</taxon>
        <taxon>Actinomycetes</taxon>
        <taxon>Micrococcales</taxon>
        <taxon>Microbacteriaceae</taxon>
        <taxon>Curtobacterium</taxon>
    </lineage>
</organism>
<reference evidence="2 3" key="1">
    <citation type="submission" date="2019-03" db="EMBL/GenBank/DDBJ databases">
        <title>Genomic analyses of the natural microbiome of Caenorhabditis elegans.</title>
        <authorList>
            <person name="Samuel B."/>
        </authorList>
    </citation>
    <scope>NUCLEOTIDE SEQUENCE [LARGE SCALE GENOMIC DNA]</scope>
    <source>
        <strain evidence="2 3">JUb65</strain>
    </source>
</reference>
<dbReference type="EMBL" id="SNVW01000008">
    <property type="protein sequence ID" value="TDN43449.1"/>
    <property type="molecule type" value="Genomic_DNA"/>
</dbReference>
<feature type="signal peptide" evidence="1">
    <location>
        <begin position="1"/>
        <end position="41"/>
    </location>
</feature>
<evidence type="ECO:0000313" key="3">
    <source>
        <dbReference type="Proteomes" id="UP000295764"/>
    </source>
</evidence>
<sequence>MRQGTRTTRGNVPRLLATVLAALTTVAAAAVGAAAPPPATAATTTATTTAAAAATEPEGADYATDVYGDAWDFSNAADINTSFTSGAASVRSGALNVDLVHGDQLFLVHSIGGSVPFGRDGALQPVDTAKYTRLSFSMNQPMANRIGAVYWFTCREQTAACGGGVSFPTTQGKHVYDIDLAASSTLLAKRPWKSAKMVVVRLDPVVIRSSERSGGTAVIDWVRLHAAQDAAHPHAALPPGTFGTTTITPRPQTVVDSPNPSQGADLAAVQRGRSWDFRSGPATTGMRYQNLTQITRDARGLTAKNAPPLRNDPRIMFPVSAFKGDTWHYLQFDMAYDGKFNLSGNAGGGKMARVIWTAAGSGTPQISNDILTYDSGNQAEVTLDLTARNPLDENALAPKLGWAGRTITSLRFDPNEDPGAAVWHLKSLHLRADPTATGATTVGFHDAAWVAGTTAEVAVGTQRPGSHGYVAIAKNVAVTKGSNAVPFRLGSMAAGRYWVRVTLTHPNGTASTSYSTSPIVMRR</sequence>
<gene>
    <name evidence="2" type="ORF">EDF64_108120</name>
</gene>
<keyword evidence="1" id="KW-0732">Signal</keyword>
<dbReference type="AlphaFoldDB" id="A0A4R6DH95"/>
<protein>
    <submittedName>
        <fullName evidence="2">Uncharacterized protein</fullName>
    </submittedName>
</protein>
<feature type="chain" id="PRO_5020628483" evidence="1">
    <location>
        <begin position="42"/>
        <end position="523"/>
    </location>
</feature>
<evidence type="ECO:0000313" key="2">
    <source>
        <dbReference type="EMBL" id="TDN43449.1"/>
    </source>
</evidence>
<proteinExistence type="predicted"/>
<dbReference type="Proteomes" id="UP000295764">
    <property type="component" value="Unassembled WGS sequence"/>
</dbReference>
<name>A0A4R6DH95_9MICO</name>
<accession>A0A4R6DH95</accession>